<keyword evidence="3" id="KW-1185">Reference proteome</keyword>
<keyword evidence="1" id="KW-0472">Membrane</keyword>
<keyword evidence="1" id="KW-1133">Transmembrane helix</keyword>
<dbReference type="EMBL" id="BSFI01000002">
    <property type="protein sequence ID" value="GLK66939.1"/>
    <property type="molecule type" value="Genomic_DNA"/>
</dbReference>
<feature type="transmembrane region" description="Helical" evidence="1">
    <location>
        <begin position="12"/>
        <end position="36"/>
    </location>
</feature>
<feature type="transmembrane region" description="Helical" evidence="1">
    <location>
        <begin position="81"/>
        <end position="102"/>
    </location>
</feature>
<evidence type="ECO:0000313" key="2">
    <source>
        <dbReference type="EMBL" id="GLK66939.1"/>
    </source>
</evidence>
<gene>
    <name evidence="2" type="ORF">GCM10008179_05770</name>
</gene>
<feature type="transmembrane region" description="Helical" evidence="1">
    <location>
        <begin position="56"/>
        <end position="74"/>
    </location>
</feature>
<protein>
    <submittedName>
        <fullName evidence="2">Uncharacterized protein</fullName>
    </submittedName>
</protein>
<dbReference type="Proteomes" id="UP001143372">
    <property type="component" value="Unassembled WGS sequence"/>
</dbReference>
<name>A0A9W6MU16_9HYPH</name>
<accession>A0A9W6MU16</accession>
<evidence type="ECO:0000256" key="1">
    <source>
        <dbReference type="SAM" id="Phobius"/>
    </source>
</evidence>
<comment type="caution">
    <text evidence="2">The sequence shown here is derived from an EMBL/GenBank/DDBJ whole genome shotgun (WGS) entry which is preliminary data.</text>
</comment>
<evidence type="ECO:0000313" key="3">
    <source>
        <dbReference type="Proteomes" id="UP001143372"/>
    </source>
</evidence>
<reference evidence="2" key="1">
    <citation type="journal article" date="2014" name="Int. J. Syst. Evol. Microbiol.">
        <title>Complete genome sequence of Corynebacterium casei LMG S-19264T (=DSM 44701T), isolated from a smear-ripened cheese.</title>
        <authorList>
            <consortium name="US DOE Joint Genome Institute (JGI-PGF)"/>
            <person name="Walter F."/>
            <person name="Albersmeier A."/>
            <person name="Kalinowski J."/>
            <person name="Ruckert C."/>
        </authorList>
    </citation>
    <scope>NUCLEOTIDE SEQUENCE</scope>
    <source>
        <strain evidence="2">VKM B-2347</strain>
    </source>
</reference>
<dbReference type="AlphaFoldDB" id="A0A9W6MU16"/>
<keyword evidence="1" id="KW-0812">Transmembrane</keyword>
<sequence>MRMAEMVQFDRARLRVIVIQSSLVLVASVALNPFVLKTFGFINGWPDWNAGTLRNSLLVTLGIHFALVVIFFPAYRNGGRIIALIGMSGIVLSVLGLALMAFTS</sequence>
<reference evidence="2" key="2">
    <citation type="submission" date="2023-01" db="EMBL/GenBank/DDBJ databases">
        <authorList>
            <person name="Sun Q."/>
            <person name="Evtushenko L."/>
        </authorList>
    </citation>
    <scope>NUCLEOTIDE SEQUENCE</scope>
    <source>
        <strain evidence="2">VKM B-2347</strain>
    </source>
</reference>
<proteinExistence type="predicted"/>
<organism evidence="2 3">
    <name type="scientific">Hansschlegelia plantiphila</name>
    <dbReference type="NCBI Taxonomy" id="374655"/>
    <lineage>
        <taxon>Bacteria</taxon>
        <taxon>Pseudomonadati</taxon>
        <taxon>Pseudomonadota</taxon>
        <taxon>Alphaproteobacteria</taxon>
        <taxon>Hyphomicrobiales</taxon>
        <taxon>Methylopilaceae</taxon>
        <taxon>Hansschlegelia</taxon>
    </lineage>
</organism>